<sequence>MAAPVLTAEASLPGWGTRLRDSLRRGGKVALGAWRSFRRLIGTLFTIGFSLLPLSVLLLALPAVSPNEAVLTETVPPARNWRQRLGRRLFALLTAVAMLIVLFAFALEVVSHLPPSSGQLSIVAKKLLGYSVADFVPDDPPPADLPPGQVWLTAPELLERRDTLRKAAARQNLGPIEKREAEERLAEVEAEIAERLPRSPRLRLMLDPELAPWLAVPLWKLMPRPLIEQWPFVLLTMYAADFVLLLFIGRVPLAYNFRYLWVRKRDTLLTGLAFTVVVALVIILLAFVNGMYKLNESTGVPGNVLVLSEGSTDELFSNMARGDADNVERQVITSDQWGRPIGPVGVARAIFTADGTLQRLPPNAPKDLPGAVYLASREAYLVMNQAVPTPPGELPRRRFLQIRAFQDVRIGAAVHNIELEPGGSWFSANAIDPGPPAPDGRQYLQCTLGQGVAAILGEDIGKKRLEVGDTFEVGDRYWKVVGIMKTGGTAYGSEIWTGSENPVVRASGKGDKFTTLVLRMEDDSEASAKAMAWYLNEVYEQAKLKAFAEPDYYRELTKTNEQFLSAIILVAVIMAVGGVFGVMNTMFASIAARIKEVGVLRILGFKRWQILISFMIESLTIAVIGGTLGCLLGLLADGWEASSTMSGGQGGGKSVTLTMIVDGPILAAGFLFTLIMGRLGGLVPALSAMRLNILESLR</sequence>
<evidence type="ECO:0000256" key="6">
    <source>
        <dbReference type="SAM" id="Phobius"/>
    </source>
</evidence>
<dbReference type="Pfam" id="PF02687">
    <property type="entry name" value="FtsX"/>
    <property type="match status" value="1"/>
</dbReference>
<dbReference type="EMBL" id="JACEFB010000002">
    <property type="protein sequence ID" value="MBA2225263.1"/>
    <property type="molecule type" value="Genomic_DNA"/>
</dbReference>
<dbReference type="PANTHER" id="PTHR30572:SF15">
    <property type="entry name" value="ABC TRANSPORTER PERMEASE"/>
    <property type="match status" value="1"/>
</dbReference>
<feature type="transmembrane region" description="Helical" evidence="6">
    <location>
        <begin position="229"/>
        <end position="248"/>
    </location>
</feature>
<evidence type="ECO:0000256" key="1">
    <source>
        <dbReference type="ARBA" id="ARBA00004651"/>
    </source>
</evidence>
<evidence type="ECO:0000256" key="2">
    <source>
        <dbReference type="ARBA" id="ARBA00022475"/>
    </source>
</evidence>
<dbReference type="PANTHER" id="PTHR30572">
    <property type="entry name" value="MEMBRANE COMPONENT OF TRANSPORTER-RELATED"/>
    <property type="match status" value="1"/>
</dbReference>
<evidence type="ECO:0000259" key="8">
    <source>
        <dbReference type="Pfam" id="PF12704"/>
    </source>
</evidence>
<feature type="transmembrane region" description="Helical" evidence="6">
    <location>
        <begin position="268"/>
        <end position="288"/>
    </location>
</feature>
<keyword evidence="3 6" id="KW-0812">Transmembrane</keyword>
<evidence type="ECO:0000256" key="4">
    <source>
        <dbReference type="ARBA" id="ARBA00022989"/>
    </source>
</evidence>
<feature type="domain" description="MacB-like periplasmic core" evidence="8">
    <location>
        <begin position="267"/>
        <end position="498"/>
    </location>
</feature>
<dbReference type="InterPro" id="IPR050250">
    <property type="entry name" value="Macrolide_Exporter_MacB"/>
</dbReference>
<dbReference type="InterPro" id="IPR025857">
    <property type="entry name" value="MacB_PCD"/>
</dbReference>
<accession>A0A7V9AAQ4</accession>
<protein>
    <submittedName>
        <fullName evidence="9">ABC transporter permease</fullName>
    </submittedName>
</protein>
<feature type="transmembrane region" description="Helical" evidence="6">
    <location>
        <begin position="40"/>
        <end position="61"/>
    </location>
</feature>
<feature type="transmembrane region" description="Helical" evidence="6">
    <location>
        <begin position="608"/>
        <end position="636"/>
    </location>
</feature>
<evidence type="ECO:0000256" key="5">
    <source>
        <dbReference type="ARBA" id="ARBA00023136"/>
    </source>
</evidence>
<dbReference type="InterPro" id="IPR003838">
    <property type="entry name" value="ABC3_permease_C"/>
</dbReference>
<organism evidence="9 10">
    <name type="scientific">Thermogemmata fonticola</name>
    <dbReference type="NCBI Taxonomy" id="2755323"/>
    <lineage>
        <taxon>Bacteria</taxon>
        <taxon>Pseudomonadati</taxon>
        <taxon>Planctomycetota</taxon>
        <taxon>Planctomycetia</taxon>
        <taxon>Gemmatales</taxon>
        <taxon>Gemmataceae</taxon>
        <taxon>Thermogemmata</taxon>
    </lineage>
</organism>
<gene>
    <name evidence="9" type="ORF">H0921_03700</name>
</gene>
<comment type="subcellular location">
    <subcellularLocation>
        <location evidence="1">Cell membrane</location>
        <topology evidence="1">Multi-pass membrane protein</topology>
    </subcellularLocation>
</comment>
<reference evidence="9 10" key="1">
    <citation type="submission" date="2020-07" db="EMBL/GenBank/DDBJ databases">
        <title>Thermogemmata thermophila gen. nov., sp. nov., a novel moderate thermophilic planctomycete from a Kamchatka hot spring.</title>
        <authorList>
            <person name="Elcheninov A.G."/>
            <person name="Podosokorskaya O.A."/>
            <person name="Kovaleva O.L."/>
            <person name="Novikov A."/>
            <person name="Bonch-Osmolovskaya E.A."/>
            <person name="Toshchakov S.V."/>
            <person name="Kublanov I.V."/>
        </authorList>
    </citation>
    <scope>NUCLEOTIDE SEQUENCE [LARGE SCALE GENOMIC DNA]</scope>
    <source>
        <strain evidence="9 10">2918</strain>
    </source>
</reference>
<dbReference type="GO" id="GO:0022857">
    <property type="term" value="F:transmembrane transporter activity"/>
    <property type="evidence" value="ECO:0007669"/>
    <property type="project" value="TreeGrafter"/>
</dbReference>
<keyword evidence="10" id="KW-1185">Reference proteome</keyword>
<keyword evidence="2" id="KW-1003">Cell membrane</keyword>
<evidence type="ECO:0000259" key="7">
    <source>
        <dbReference type="Pfam" id="PF02687"/>
    </source>
</evidence>
<keyword evidence="5 6" id="KW-0472">Membrane</keyword>
<dbReference type="Proteomes" id="UP000542342">
    <property type="component" value="Unassembled WGS sequence"/>
</dbReference>
<evidence type="ECO:0000313" key="9">
    <source>
        <dbReference type="EMBL" id="MBA2225263.1"/>
    </source>
</evidence>
<comment type="caution">
    <text evidence="9">The sequence shown here is derived from an EMBL/GenBank/DDBJ whole genome shotgun (WGS) entry which is preliminary data.</text>
</comment>
<feature type="transmembrane region" description="Helical" evidence="6">
    <location>
        <begin position="89"/>
        <end position="107"/>
    </location>
</feature>
<keyword evidence="4 6" id="KW-1133">Transmembrane helix</keyword>
<feature type="transmembrane region" description="Helical" evidence="6">
    <location>
        <begin position="665"/>
        <end position="688"/>
    </location>
</feature>
<proteinExistence type="predicted"/>
<name>A0A7V9AAQ4_9BACT</name>
<dbReference type="Pfam" id="PF12704">
    <property type="entry name" value="MacB_PCD"/>
    <property type="match status" value="1"/>
</dbReference>
<dbReference type="RefSeq" id="WP_194536703.1">
    <property type="nucleotide sequence ID" value="NZ_JACEFB010000002.1"/>
</dbReference>
<evidence type="ECO:0000313" key="10">
    <source>
        <dbReference type="Proteomes" id="UP000542342"/>
    </source>
</evidence>
<evidence type="ECO:0000256" key="3">
    <source>
        <dbReference type="ARBA" id="ARBA00022692"/>
    </source>
</evidence>
<dbReference type="AlphaFoldDB" id="A0A7V9AAQ4"/>
<dbReference type="GO" id="GO:0005886">
    <property type="term" value="C:plasma membrane"/>
    <property type="evidence" value="ECO:0007669"/>
    <property type="project" value="UniProtKB-SubCell"/>
</dbReference>
<feature type="domain" description="ABC3 transporter permease C-terminal" evidence="7">
    <location>
        <begin position="569"/>
        <end position="693"/>
    </location>
</feature>
<feature type="transmembrane region" description="Helical" evidence="6">
    <location>
        <begin position="563"/>
        <end position="587"/>
    </location>
</feature>